<protein>
    <submittedName>
        <fullName evidence="2">Putative ATP-dependent RNA helicase TDRD9</fullName>
    </submittedName>
</protein>
<dbReference type="Gene3D" id="3.40.50.300">
    <property type="entry name" value="P-loop containing nucleotide triphosphate hydrolases"/>
    <property type="match status" value="1"/>
</dbReference>
<dbReference type="PANTHER" id="PTHR18934:SF113">
    <property type="entry name" value="ATP-DEPENDENT RNA HELICASE TDRD9"/>
    <property type="match status" value="1"/>
</dbReference>
<keyword evidence="2" id="KW-0547">Nucleotide-binding</keyword>
<dbReference type="CDD" id="cd18791">
    <property type="entry name" value="SF2_C_RHA"/>
    <property type="match status" value="1"/>
</dbReference>
<keyword evidence="2" id="KW-0378">Hydrolase</keyword>
<organism evidence="2 3">
    <name type="scientific">Folsomia candida</name>
    <name type="common">Springtail</name>
    <dbReference type="NCBI Taxonomy" id="158441"/>
    <lineage>
        <taxon>Eukaryota</taxon>
        <taxon>Metazoa</taxon>
        <taxon>Ecdysozoa</taxon>
        <taxon>Arthropoda</taxon>
        <taxon>Hexapoda</taxon>
        <taxon>Collembola</taxon>
        <taxon>Entomobryomorpha</taxon>
        <taxon>Isotomoidea</taxon>
        <taxon>Isotomidae</taxon>
        <taxon>Proisotominae</taxon>
        <taxon>Folsomia</taxon>
    </lineage>
</organism>
<evidence type="ECO:0000259" key="1">
    <source>
        <dbReference type="PROSITE" id="PS51194"/>
    </source>
</evidence>
<keyword evidence="2" id="KW-0067">ATP-binding</keyword>
<dbReference type="Proteomes" id="UP000198287">
    <property type="component" value="Unassembled WGS sequence"/>
</dbReference>
<reference evidence="2 3" key="1">
    <citation type="submission" date="2015-12" db="EMBL/GenBank/DDBJ databases">
        <title>The genome of Folsomia candida.</title>
        <authorList>
            <person name="Faddeeva A."/>
            <person name="Derks M.F."/>
            <person name="Anvar Y."/>
            <person name="Smit S."/>
            <person name="Van Straalen N."/>
            <person name="Roelofs D."/>
        </authorList>
    </citation>
    <scope>NUCLEOTIDE SEQUENCE [LARGE SCALE GENOMIC DNA]</scope>
    <source>
        <strain evidence="2 3">VU population</strain>
        <tissue evidence="2">Whole body</tissue>
    </source>
</reference>
<dbReference type="SUPFAM" id="SSF52540">
    <property type="entry name" value="P-loop containing nucleoside triphosphate hydrolases"/>
    <property type="match status" value="2"/>
</dbReference>
<dbReference type="GO" id="GO:0004386">
    <property type="term" value="F:helicase activity"/>
    <property type="evidence" value="ECO:0007669"/>
    <property type="project" value="UniProtKB-KW"/>
</dbReference>
<dbReference type="STRING" id="158441.A0A226CWS8"/>
<comment type="caution">
    <text evidence="2">The sequence shown here is derived from an EMBL/GenBank/DDBJ whole genome shotgun (WGS) entry which is preliminary data.</text>
</comment>
<dbReference type="AlphaFoldDB" id="A0A226CWS8"/>
<dbReference type="InterPro" id="IPR027417">
    <property type="entry name" value="P-loop_NTPase"/>
</dbReference>
<feature type="domain" description="Helicase C-terminal" evidence="1">
    <location>
        <begin position="41"/>
        <end position="214"/>
    </location>
</feature>
<gene>
    <name evidence="2" type="ORF">Fcan01_27442</name>
</gene>
<sequence length="412" mass="46104">MLATNRVKVPIDKYKGLILDLISGHDVVVINSSTGSGKTTRIPQFKLNENEGDRVRPVRLEITQPRRVAKTKSVQRDAAELGVEVGKGVVGYQSDDDQSAVFKPTEYSYQRKIILGTNIAESSITVEDIRYVIDFGLTKYMKFDLNTTFSGLVTDLASRHQCIKRAGRCGRMGPGYCFRLVTKEFYESTMKEESFAEMQTCGVGLAFLHLKKLKLGNPLDLFSQAIHPPDLKHISAAVLSLKKCGGLTLLKADRSYSATDGEITTIELNLFTAMSISSKSLCATFSRHYAKNGVDAFIRKIELGGSALSDALSNLDAYQLYLACLNEKDPTKPWFAVMKENFVKTTCVWNLEQSIDRVHRKLKSALGLVTEDRKLKTVSELVQDNKILFQVQLLLHHTQMYFTEPQQLIRSA</sequence>
<dbReference type="EMBL" id="LNIX01000052">
    <property type="protein sequence ID" value="OXA37782.1"/>
    <property type="molecule type" value="Genomic_DNA"/>
</dbReference>
<dbReference type="GO" id="GO:0003723">
    <property type="term" value="F:RNA binding"/>
    <property type="evidence" value="ECO:0007669"/>
    <property type="project" value="TreeGrafter"/>
</dbReference>
<dbReference type="OrthoDB" id="66977at2759"/>
<dbReference type="SMART" id="SM00490">
    <property type="entry name" value="HELICc"/>
    <property type="match status" value="1"/>
</dbReference>
<proteinExistence type="predicted"/>
<keyword evidence="3" id="KW-1185">Reference proteome</keyword>
<keyword evidence="2" id="KW-0347">Helicase</keyword>
<dbReference type="InterPro" id="IPR001650">
    <property type="entry name" value="Helicase_C-like"/>
</dbReference>
<dbReference type="PANTHER" id="PTHR18934">
    <property type="entry name" value="ATP-DEPENDENT RNA HELICASE"/>
    <property type="match status" value="1"/>
</dbReference>
<dbReference type="Pfam" id="PF00271">
    <property type="entry name" value="Helicase_C"/>
    <property type="match status" value="1"/>
</dbReference>
<evidence type="ECO:0000313" key="3">
    <source>
        <dbReference type="Proteomes" id="UP000198287"/>
    </source>
</evidence>
<dbReference type="GO" id="GO:0016787">
    <property type="term" value="F:hydrolase activity"/>
    <property type="evidence" value="ECO:0007669"/>
    <property type="project" value="UniProtKB-KW"/>
</dbReference>
<accession>A0A226CWS8</accession>
<evidence type="ECO:0000313" key="2">
    <source>
        <dbReference type="EMBL" id="OXA37782.1"/>
    </source>
</evidence>
<name>A0A226CWS8_FOLCA</name>
<dbReference type="PROSITE" id="PS51194">
    <property type="entry name" value="HELICASE_CTER"/>
    <property type="match status" value="1"/>
</dbReference>
<dbReference type="GO" id="GO:0005524">
    <property type="term" value="F:ATP binding"/>
    <property type="evidence" value="ECO:0007669"/>
    <property type="project" value="UniProtKB-KW"/>
</dbReference>